<dbReference type="Gene3D" id="1.10.510.10">
    <property type="entry name" value="Transferase(Phosphotransferase) domain 1"/>
    <property type="match status" value="1"/>
</dbReference>
<dbReference type="InterPro" id="IPR050167">
    <property type="entry name" value="Ser_Thr_protein_kinase"/>
</dbReference>
<dbReference type="GO" id="GO:0004672">
    <property type="term" value="F:protein kinase activity"/>
    <property type="evidence" value="ECO:0007669"/>
    <property type="project" value="InterPro"/>
</dbReference>
<dbReference type="InterPro" id="IPR011009">
    <property type="entry name" value="Kinase-like_dom_sf"/>
</dbReference>
<dbReference type="Proteomes" id="UP000266841">
    <property type="component" value="Unassembled WGS sequence"/>
</dbReference>
<dbReference type="InterPro" id="IPR017441">
    <property type="entry name" value="Protein_kinase_ATP_BS"/>
</dbReference>
<evidence type="ECO:0000313" key="4">
    <source>
        <dbReference type="EMBL" id="EJK69118.1"/>
    </source>
</evidence>
<dbReference type="AlphaFoldDB" id="K0SS28"/>
<dbReference type="GO" id="GO:0005524">
    <property type="term" value="F:ATP binding"/>
    <property type="evidence" value="ECO:0007669"/>
    <property type="project" value="UniProtKB-UniRule"/>
</dbReference>
<dbReference type="SMART" id="SM00220">
    <property type="entry name" value="S_TKc"/>
    <property type="match status" value="1"/>
</dbReference>
<dbReference type="OMA" id="VGNCIIT"/>
<keyword evidence="1" id="KW-0547">Nucleotide-binding</keyword>
<protein>
    <recommendedName>
        <fullName evidence="3">Protein kinase domain-containing protein</fullName>
    </recommendedName>
</protein>
<dbReference type="Pfam" id="PF00069">
    <property type="entry name" value="Pkinase"/>
    <property type="match status" value="1"/>
</dbReference>
<feature type="region of interest" description="Disordered" evidence="2">
    <location>
        <begin position="35"/>
        <end position="72"/>
    </location>
</feature>
<comment type="caution">
    <text evidence="4">The sequence shown here is derived from an EMBL/GenBank/DDBJ whole genome shotgun (WGS) entry which is preliminary data.</text>
</comment>
<sequence length="508" mass="55416">MPLVASTAPAPHARRGKFRLGPTESILSCLMNRSNSNKSIEAPPSPGSSVSSLEMDDETAGTSSNQSQANTSCANGVGVACAVPLSSSIVSMPALDDNRLDDVLAMEAGESADSYLNHCFETEVSVLNKGKFDKVPQFQKHDFIVTKFVGKGSFSDVFEVVVEVEDNPNFTTGANPSTVIRKRGSRAARRASFAKASAPSFGLSSKQRKTLAMKCLRPQVRSNSHQFIIGAEDLVHETAMLASLEHPNIIKIHGRASGKLSHTFVLNDGFFVLLDRLTDTLADRIQGWAHRSRHQIARGATAEQLAVAKSIADAVSYLHSKRIVFRDLKPDNVGFDSSGTVKLFDFGFALGMPSKTEGNPSGLILEKAGTPRFMAPEVGLVYEDGNEGYGPKADVYSFAIVLWQLCSKEKPFKRILSKKEFKDRVFKAGVRPFVEPTWPRSIKDLLKTCWHGNPDMRPEMLVSDCLATSVQDFEPQAGITKKSRVRMTRRLSLSASLPPIISSPNPDE</sequence>
<feature type="binding site" evidence="1">
    <location>
        <position position="182"/>
    </location>
    <ligand>
        <name>ATP</name>
        <dbReference type="ChEBI" id="CHEBI:30616"/>
    </ligand>
</feature>
<organism evidence="4 5">
    <name type="scientific">Thalassiosira oceanica</name>
    <name type="common">Marine diatom</name>
    <dbReference type="NCBI Taxonomy" id="159749"/>
    <lineage>
        <taxon>Eukaryota</taxon>
        <taxon>Sar</taxon>
        <taxon>Stramenopiles</taxon>
        <taxon>Ochrophyta</taxon>
        <taxon>Bacillariophyta</taxon>
        <taxon>Coscinodiscophyceae</taxon>
        <taxon>Thalassiosirophycidae</taxon>
        <taxon>Thalassiosirales</taxon>
        <taxon>Thalassiosiraceae</taxon>
        <taxon>Thalassiosira</taxon>
    </lineage>
</organism>
<evidence type="ECO:0000256" key="2">
    <source>
        <dbReference type="SAM" id="MobiDB-lite"/>
    </source>
</evidence>
<feature type="domain" description="Protein kinase" evidence="3">
    <location>
        <begin position="143"/>
        <end position="474"/>
    </location>
</feature>
<dbReference type="PROSITE" id="PS50011">
    <property type="entry name" value="PROTEIN_KINASE_DOM"/>
    <property type="match status" value="1"/>
</dbReference>
<evidence type="ECO:0000313" key="5">
    <source>
        <dbReference type="Proteomes" id="UP000266841"/>
    </source>
</evidence>
<dbReference type="Gene3D" id="3.30.200.20">
    <property type="entry name" value="Phosphorylase Kinase, domain 1"/>
    <property type="match status" value="1"/>
</dbReference>
<accession>K0SS28</accession>
<dbReference type="PANTHER" id="PTHR23257">
    <property type="entry name" value="SERINE-THREONINE PROTEIN KINASE"/>
    <property type="match status" value="1"/>
</dbReference>
<keyword evidence="5" id="KW-1185">Reference proteome</keyword>
<dbReference type="PROSITE" id="PS00107">
    <property type="entry name" value="PROTEIN_KINASE_ATP"/>
    <property type="match status" value="1"/>
</dbReference>
<gene>
    <name evidence="4" type="ORF">THAOC_09662</name>
</gene>
<feature type="compositionally biased region" description="Polar residues" evidence="2">
    <location>
        <begin position="60"/>
        <end position="72"/>
    </location>
</feature>
<proteinExistence type="predicted"/>
<dbReference type="OrthoDB" id="48115at2759"/>
<evidence type="ECO:0000259" key="3">
    <source>
        <dbReference type="PROSITE" id="PS50011"/>
    </source>
</evidence>
<dbReference type="EMBL" id="AGNL01010441">
    <property type="protein sequence ID" value="EJK69118.1"/>
    <property type="molecule type" value="Genomic_DNA"/>
</dbReference>
<dbReference type="InterPro" id="IPR000719">
    <property type="entry name" value="Prot_kinase_dom"/>
</dbReference>
<evidence type="ECO:0000256" key="1">
    <source>
        <dbReference type="PROSITE-ProRule" id="PRU10141"/>
    </source>
</evidence>
<name>K0SS28_THAOC</name>
<reference evidence="4 5" key="1">
    <citation type="journal article" date="2012" name="Genome Biol.">
        <title>Genome and low-iron response of an oceanic diatom adapted to chronic iron limitation.</title>
        <authorList>
            <person name="Lommer M."/>
            <person name="Specht M."/>
            <person name="Roy A.S."/>
            <person name="Kraemer L."/>
            <person name="Andreson R."/>
            <person name="Gutowska M.A."/>
            <person name="Wolf J."/>
            <person name="Bergner S.V."/>
            <person name="Schilhabel M.B."/>
            <person name="Klostermeier U.C."/>
            <person name="Beiko R.G."/>
            <person name="Rosenstiel P."/>
            <person name="Hippler M."/>
            <person name="Laroche J."/>
        </authorList>
    </citation>
    <scope>NUCLEOTIDE SEQUENCE [LARGE SCALE GENOMIC DNA]</scope>
    <source>
        <strain evidence="4 5">CCMP1005</strain>
    </source>
</reference>
<dbReference type="PANTHER" id="PTHR23257:SF958">
    <property type="entry name" value="SERINE_THREONINE-PROTEIN KINASE WNK4"/>
    <property type="match status" value="1"/>
</dbReference>
<dbReference type="GO" id="GO:0005737">
    <property type="term" value="C:cytoplasm"/>
    <property type="evidence" value="ECO:0007669"/>
    <property type="project" value="TreeGrafter"/>
</dbReference>
<dbReference type="GO" id="GO:0007165">
    <property type="term" value="P:signal transduction"/>
    <property type="evidence" value="ECO:0007669"/>
    <property type="project" value="TreeGrafter"/>
</dbReference>
<dbReference type="eggNOG" id="KOG0192">
    <property type="taxonomic scope" value="Eukaryota"/>
</dbReference>
<dbReference type="SUPFAM" id="SSF56112">
    <property type="entry name" value="Protein kinase-like (PK-like)"/>
    <property type="match status" value="1"/>
</dbReference>
<keyword evidence="1" id="KW-0067">ATP-binding</keyword>